<dbReference type="Gene3D" id="1.20.870.10">
    <property type="entry name" value="Son of sevenless (SoS) protein Chain: S domain 1"/>
    <property type="match status" value="1"/>
</dbReference>
<dbReference type="Pfam" id="PF00618">
    <property type="entry name" value="RasGEF_N"/>
    <property type="match status" value="1"/>
</dbReference>
<dbReference type="PANTHER" id="PTHR23113">
    <property type="entry name" value="GUANINE NUCLEOTIDE EXCHANGE FACTOR"/>
    <property type="match status" value="1"/>
</dbReference>
<protein>
    <submittedName>
        <fullName evidence="6">Uncharacterized protein</fullName>
    </submittedName>
</protein>
<dbReference type="CDD" id="cd00155">
    <property type="entry name" value="RasGEF"/>
    <property type="match status" value="1"/>
</dbReference>
<accession>A0AAW2YW41</accession>
<sequence>MEQLKFTKWEKIIPHAPILINLLLYVMVNGKRAKREESPQVDQNGNILAALTTLRRPSIGVTNNDDPNDDDEENDTNSDICNRALSVAFETLLSVVRGVYKKYNFNQNVRDRDNKYLSSYIQYLYKNPPGAEQSYHTYVELWDEFFRNSHKRDAERRTANLKDDVVVVTNENVTNGSGAATGRNSNSVHSPTTPTKDDVVVNMTATNAPNATPQLPLTNKRTSSRNRGKSVFTKIKSVVGNLTDKNKSNQLNSISSPSSHSNHHSCDEEITERTSLELSWFLYDLIAKSITLEILKGDPIVDSRIQIGDDARLFKNLRSLQHRVGERIVDLLVSTNEDDKMLGRRVNLNMALFTRDLFQLCGLPKLIHSKFPNFVRNLLEDYMLITEIKKESCLEIRLEFVKLFADLNDLILISSHVEDFFGIKFVMDVIHKSLLEADACDLAINIACDLFTKWDHDEKYQSDEMRNEISKITFPLMEKIILDFNKMKKMSKNSKMKFTLLCVHLMKNRNKDEWEEWFVNQGPEFNSNLIKILSTCLQVNLENQITFIRQSLKLSCLDIFNHFMTCMKSVMSKDPGSYSTVIAECVDLFVKFLDKNVMDVQITDKLFLPALYDFIQHLSPAMCKSDKDLRWKSSLGVCLKFAEFPLKNHNSHVINMAIQCLLRPYEIKLAKLTSGVTPFVEIPDDDSNFLRDKNQIKAATLDKLIERVTSDKDMDPKFREIFFLTYRSFTKPFILMEKLIQRFTHSHRENSQEGNKVTLRVINAIKLWVDKHFYDFDNPLICRLVTFLEDTSEIPTFTTFCKNLKKILSVKLMNDDEKAAREHIFSSAAPPPLYPKGKHFNPYVDFDLLAWPSREIARQMTLTEYDYFKKIEPKECLSGAWTKPSKKLFAPNIVALTERWNYMVNYVATTILSEDDVRMRKNLMVKFVEVAQELREMNNFNGVTEIITGFQNASVHRLKKTFELLPQDVMAVLNELNALCNQTSGNSRNMREALARAPPPAIPPLAMYLKDLVFIEDGNPDFIREGLINVFKRRQTSNIILEIKQYQQQPYQFEVVPYVRDSLPKLFKNNKNDDELWELSLKVEPRAKPKD</sequence>
<name>A0AAW2YW41_9EUKA</name>
<dbReference type="InterPro" id="IPR036964">
    <property type="entry name" value="RASGEF_cat_dom_sf"/>
</dbReference>
<evidence type="ECO:0000256" key="2">
    <source>
        <dbReference type="PROSITE-ProRule" id="PRU00168"/>
    </source>
</evidence>
<organism evidence="6 7">
    <name type="scientific">Acrasis kona</name>
    <dbReference type="NCBI Taxonomy" id="1008807"/>
    <lineage>
        <taxon>Eukaryota</taxon>
        <taxon>Discoba</taxon>
        <taxon>Heterolobosea</taxon>
        <taxon>Tetramitia</taxon>
        <taxon>Eutetramitia</taxon>
        <taxon>Acrasidae</taxon>
        <taxon>Acrasis</taxon>
    </lineage>
</organism>
<feature type="compositionally biased region" description="Low complexity" evidence="3">
    <location>
        <begin position="248"/>
        <end position="260"/>
    </location>
</feature>
<dbReference type="AlphaFoldDB" id="A0AAW2YW41"/>
<dbReference type="GO" id="GO:0007265">
    <property type="term" value="P:Ras protein signal transduction"/>
    <property type="evidence" value="ECO:0007669"/>
    <property type="project" value="TreeGrafter"/>
</dbReference>
<dbReference type="InterPro" id="IPR001895">
    <property type="entry name" value="RASGEF_cat_dom"/>
</dbReference>
<evidence type="ECO:0000256" key="1">
    <source>
        <dbReference type="ARBA" id="ARBA00022658"/>
    </source>
</evidence>
<dbReference type="PROSITE" id="PS50212">
    <property type="entry name" value="RASGEF_NTER"/>
    <property type="match status" value="1"/>
</dbReference>
<dbReference type="PROSITE" id="PS50009">
    <property type="entry name" value="RASGEF_CAT"/>
    <property type="match status" value="1"/>
</dbReference>
<feature type="compositionally biased region" description="Acidic residues" evidence="3">
    <location>
        <begin position="66"/>
        <end position="76"/>
    </location>
</feature>
<evidence type="ECO:0000313" key="6">
    <source>
        <dbReference type="EMBL" id="KAL0480869.1"/>
    </source>
</evidence>
<feature type="region of interest" description="Disordered" evidence="3">
    <location>
        <begin position="174"/>
        <end position="195"/>
    </location>
</feature>
<dbReference type="CDD" id="cd06224">
    <property type="entry name" value="REM"/>
    <property type="match status" value="1"/>
</dbReference>
<feature type="domain" description="N-terminal Ras-GEF" evidence="5">
    <location>
        <begin position="692"/>
        <end position="812"/>
    </location>
</feature>
<feature type="region of interest" description="Disordered" evidence="3">
    <location>
        <begin position="208"/>
        <end position="227"/>
    </location>
</feature>
<dbReference type="InterPro" id="IPR023578">
    <property type="entry name" value="Ras_GEF_dom_sf"/>
</dbReference>
<dbReference type="InterPro" id="IPR000651">
    <property type="entry name" value="Ras-like_Gua-exchang_fac_N"/>
</dbReference>
<proteinExistence type="predicted"/>
<dbReference type="GO" id="GO:0005085">
    <property type="term" value="F:guanyl-nucleotide exchange factor activity"/>
    <property type="evidence" value="ECO:0007669"/>
    <property type="project" value="UniProtKB-KW"/>
</dbReference>
<evidence type="ECO:0000313" key="7">
    <source>
        <dbReference type="Proteomes" id="UP001431209"/>
    </source>
</evidence>
<feature type="domain" description="Ras-GEF" evidence="4">
    <location>
        <begin position="852"/>
        <end position="1086"/>
    </location>
</feature>
<dbReference type="InterPro" id="IPR008937">
    <property type="entry name" value="Ras-like_GEF"/>
</dbReference>
<dbReference type="PANTHER" id="PTHR23113:SF370">
    <property type="entry name" value="RAS GUANINE NUCLEOTIDE EXCHANGE FACTOR P"/>
    <property type="match status" value="1"/>
</dbReference>
<evidence type="ECO:0000259" key="4">
    <source>
        <dbReference type="PROSITE" id="PS50009"/>
    </source>
</evidence>
<evidence type="ECO:0000259" key="5">
    <source>
        <dbReference type="PROSITE" id="PS50212"/>
    </source>
</evidence>
<dbReference type="Pfam" id="PF00617">
    <property type="entry name" value="RasGEF"/>
    <property type="match status" value="1"/>
</dbReference>
<dbReference type="GO" id="GO:0005886">
    <property type="term" value="C:plasma membrane"/>
    <property type="evidence" value="ECO:0007669"/>
    <property type="project" value="TreeGrafter"/>
</dbReference>
<comment type="caution">
    <text evidence="6">The sequence shown here is derived from an EMBL/GenBank/DDBJ whole genome shotgun (WGS) entry which is preliminary data.</text>
</comment>
<feature type="region of interest" description="Disordered" evidence="3">
    <location>
        <begin position="58"/>
        <end position="77"/>
    </location>
</feature>
<dbReference type="EMBL" id="JAOPGA020000701">
    <property type="protein sequence ID" value="KAL0480869.1"/>
    <property type="molecule type" value="Genomic_DNA"/>
</dbReference>
<dbReference type="SMART" id="SM00147">
    <property type="entry name" value="RasGEF"/>
    <property type="match status" value="1"/>
</dbReference>
<dbReference type="SUPFAM" id="SSF48366">
    <property type="entry name" value="Ras GEF"/>
    <property type="match status" value="1"/>
</dbReference>
<dbReference type="Gene3D" id="1.10.840.10">
    <property type="entry name" value="Ras guanine-nucleotide exchange factors catalytic domain"/>
    <property type="match status" value="1"/>
</dbReference>
<feature type="compositionally biased region" description="Polar residues" evidence="3">
    <location>
        <begin position="176"/>
        <end position="194"/>
    </location>
</feature>
<dbReference type="Proteomes" id="UP001431209">
    <property type="component" value="Unassembled WGS sequence"/>
</dbReference>
<evidence type="ECO:0000256" key="3">
    <source>
        <dbReference type="SAM" id="MobiDB-lite"/>
    </source>
</evidence>
<feature type="compositionally biased region" description="Polar residues" evidence="3">
    <location>
        <begin position="208"/>
        <end position="221"/>
    </location>
</feature>
<dbReference type="SMART" id="SM00229">
    <property type="entry name" value="RasGEFN"/>
    <property type="match status" value="1"/>
</dbReference>
<keyword evidence="7" id="KW-1185">Reference proteome</keyword>
<keyword evidence="1 2" id="KW-0344">Guanine-nucleotide releasing factor</keyword>
<gene>
    <name evidence="6" type="ORF">AKO1_004043</name>
</gene>
<feature type="region of interest" description="Disordered" evidence="3">
    <location>
        <begin position="244"/>
        <end position="266"/>
    </location>
</feature>
<reference evidence="6 7" key="1">
    <citation type="submission" date="2024-03" db="EMBL/GenBank/DDBJ databases">
        <title>The Acrasis kona genome and developmental transcriptomes reveal deep origins of eukaryotic multicellular pathways.</title>
        <authorList>
            <person name="Sheikh S."/>
            <person name="Fu C.-J."/>
            <person name="Brown M.W."/>
            <person name="Baldauf S.L."/>
        </authorList>
    </citation>
    <scope>NUCLEOTIDE SEQUENCE [LARGE SCALE GENOMIC DNA]</scope>
    <source>
        <strain evidence="6 7">ATCC MYA-3509</strain>
    </source>
</reference>